<feature type="domain" description="NAD-dependent epimerase/dehydratase" evidence="3">
    <location>
        <begin position="5"/>
        <end position="219"/>
    </location>
</feature>
<accession>A0A940DDK7</accession>
<comment type="similarity">
    <text evidence="2">Belongs to the NAD(P)-dependent epimerase/dehydratase family.</text>
</comment>
<dbReference type="InterPro" id="IPR036291">
    <property type="entry name" value="NAD(P)-bd_dom_sf"/>
</dbReference>
<comment type="pathway">
    <text evidence="1">Bacterial outer membrane biogenesis; LPS O-antigen biosynthesis.</text>
</comment>
<dbReference type="Proteomes" id="UP000721442">
    <property type="component" value="Unassembled WGS sequence"/>
</dbReference>
<evidence type="ECO:0000256" key="1">
    <source>
        <dbReference type="ARBA" id="ARBA00005125"/>
    </source>
</evidence>
<proteinExistence type="inferred from homology"/>
<evidence type="ECO:0000313" key="5">
    <source>
        <dbReference type="Proteomes" id="UP000721442"/>
    </source>
</evidence>
<dbReference type="SUPFAM" id="SSF51735">
    <property type="entry name" value="NAD(P)-binding Rossmann-fold domains"/>
    <property type="match status" value="1"/>
</dbReference>
<comment type="caution">
    <text evidence="4">The sequence shown here is derived from an EMBL/GenBank/DDBJ whole genome shotgun (WGS) entry which is preliminary data.</text>
</comment>
<dbReference type="PANTHER" id="PTHR43000">
    <property type="entry name" value="DTDP-D-GLUCOSE 4,6-DEHYDRATASE-RELATED"/>
    <property type="match status" value="1"/>
</dbReference>
<dbReference type="InterPro" id="IPR001509">
    <property type="entry name" value="Epimerase_deHydtase"/>
</dbReference>
<evidence type="ECO:0000256" key="2">
    <source>
        <dbReference type="ARBA" id="ARBA00007637"/>
    </source>
</evidence>
<organism evidence="4 5">
    <name type="scientific">Candidatus Enterousia excrementavium</name>
    <dbReference type="NCBI Taxonomy" id="2840789"/>
    <lineage>
        <taxon>Bacteria</taxon>
        <taxon>Pseudomonadati</taxon>
        <taxon>Pseudomonadota</taxon>
        <taxon>Alphaproteobacteria</taxon>
        <taxon>Candidatus Enterousia</taxon>
    </lineage>
</organism>
<reference evidence="4" key="1">
    <citation type="submission" date="2020-10" db="EMBL/GenBank/DDBJ databases">
        <authorList>
            <person name="Gilroy R."/>
        </authorList>
    </citation>
    <scope>NUCLEOTIDE SEQUENCE</scope>
    <source>
        <strain evidence="4">B1-16210</strain>
    </source>
</reference>
<dbReference type="AlphaFoldDB" id="A0A940DDK7"/>
<name>A0A940DDK7_9PROT</name>
<dbReference type="Gene3D" id="3.40.50.720">
    <property type="entry name" value="NAD(P)-binding Rossmann-like Domain"/>
    <property type="match status" value="1"/>
</dbReference>
<reference evidence="4" key="2">
    <citation type="journal article" date="2021" name="PeerJ">
        <title>Extensive microbial diversity within the chicken gut microbiome revealed by metagenomics and culture.</title>
        <authorList>
            <person name="Gilroy R."/>
            <person name="Ravi A."/>
            <person name="Getino M."/>
            <person name="Pursley I."/>
            <person name="Horton D.L."/>
            <person name="Alikhan N.F."/>
            <person name="Baker D."/>
            <person name="Gharbi K."/>
            <person name="Hall N."/>
            <person name="Watson M."/>
            <person name="Adriaenssens E.M."/>
            <person name="Foster-Nyarko E."/>
            <person name="Jarju S."/>
            <person name="Secka A."/>
            <person name="Antonio M."/>
            <person name="Oren A."/>
            <person name="Chaudhuri R.R."/>
            <person name="La Ragione R."/>
            <person name="Hildebrand F."/>
            <person name="Pallen M.J."/>
        </authorList>
    </citation>
    <scope>NUCLEOTIDE SEQUENCE</scope>
    <source>
        <strain evidence="4">B1-16210</strain>
    </source>
</reference>
<sequence>MKTLLITGANGFIGKSIVKNLMDEFDITANGRQDKSVVPNVDYVSADFSDTNFVPAFNNHKFDYIIHVGACVSHDNTNKNLISANCLGIMNVADLAIKNNAKIIFISSIPVIGTPIQIPITENHPTNPNSAYHASKLFGEYITGIYNGVSLRIPSPVGVGMSDNKILSVFISNAIKNQDITLVGNGGRIQNYIDVADIANAVRNIINSDKDISGVYNLAGAHSYSNLELAQICIDVCKSRSNIVFSGADALENDKWVISTSKAYNDFGFVPKIDIRETIKNIKNYYENINNV</sequence>
<dbReference type="EMBL" id="JADINE010000032">
    <property type="protein sequence ID" value="MBO8407316.1"/>
    <property type="molecule type" value="Genomic_DNA"/>
</dbReference>
<evidence type="ECO:0000313" key="4">
    <source>
        <dbReference type="EMBL" id="MBO8407316.1"/>
    </source>
</evidence>
<dbReference type="Pfam" id="PF01370">
    <property type="entry name" value="Epimerase"/>
    <property type="match status" value="1"/>
</dbReference>
<gene>
    <name evidence="4" type="ORF">IAC77_02545</name>
</gene>
<protein>
    <submittedName>
        <fullName evidence="4">NAD(P)-dependent oxidoreductase</fullName>
    </submittedName>
</protein>
<evidence type="ECO:0000259" key="3">
    <source>
        <dbReference type="Pfam" id="PF01370"/>
    </source>
</evidence>